<dbReference type="Gene3D" id="1.20.1280.50">
    <property type="match status" value="1"/>
</dbReference>
<dbReference type="Gene3D" id="3.80.10.10">
    <property type="entry name" value="Ribonuclease Inhibitor"/>
    <property type="match status" value="1"/>
</dbReference>
<dbReference type="InterPro" id="IPR001810">
    <property type="entry name" value="F-box_dom"/>
</dbReference>
<dbReference type="InterPro" id="IPR036047">
    <property type="entry name" value="F-box-like_dom_sf"/>
</dbReference>
<dbReference type="AlphaFoldDB" id="A0A834MN82"/>
<dbReference type="Pfam" id="PF12937">
    <property type="entry name" value="F-box-like"/>
    <property type="match status" value="1"/>
</dbReference>
<keyword evidence="3" id="KW-1185">Reference proteome</keyword>
<comment type="caution">
    <text evidence="2">The sequence shown here is derived from an EMBL/GenBank/DDBJ whole genome shotgun (WGS) entry which is preliminary data.</text>
</comment>
<protein>
    <recommendedName>
        <fullName evidence="1">F-box domain-containing protein</fullName>
    </recommendedName>
</protein>
<evidence type="ECO:0000313" key="3">
    <source>
        <dbReference type="Proteomes" id="UP000625711"/>
    </source>
</evidence>
<evidence type="ECO:0000313" key="2">
    <source>
        <dbReference type="EMBL" id="KAF7285269.1"/>
    </source>
</evidence>
<gene>
    <name evidence="2" type="ORF">GWI33_011398</name>
</gene>
<dbReference type="SUPFAM" id="SSF81383">
    <property type="entry name" value="F-box domain"/>
    <property type="match status" value="1"/>
</dbReference>
<dbReference type="EMBL" id="JAACXV010000058">
    <property type="protein sequence ID" value="KAF7285269.1"/>
    <property type="molecule type" value="Genomic_DNA"/>
</dbReference>
<organism evidence="2 3">
    <name type="scientific">Rhynchophorus ferrugineus</name>
    <name type="common">Red palm weevil</name>
    <name type="synonym">Curculio ferrugineus</name>
    <dbReference type="NCBI Taxonomy" id="354439"/>
    <lineage>
        <taxon>Eukaryota</taxon>
        <taxon>Metazoa</taxon>
        <taxon>Ecdysozoa</taxon>
        <taxon>Arthropoda</taxon>
        <taxon>Hexapoda</taxon>
        <taxon>Insecta</taxon>
        <taxon>Pterygota</taxon>
        <taxon>Neoptera</taxon>
        <taxon>Endopterygota</taxon>
        <taxon>Coleoptera</taxon>
        <taxon>Polyphaga</taxon>
        <taxon>Cucujiformia</taxon>
        <taxon>Curculionidae</taxon>
        <taxon>Dryophthorinae</taxon>
        <taxon>Rhynchophorus</taxon>
    </lineage>
</organism>
<proteinExistence type="predicted"/>
<dbReference type="SMART" id="SM00256">
    <property type="entry name" value="FBOX"/>
    <property type="match status" value="1"/>
</dbReference>
<sequence>MNRLSDDPWFGYNVLSLVCDYLNVADILNVSKVCRLWRDVIRDKLKFETPVFSCCKHLEDIGEQYGDVICKLCVIDTHHLSFKVKTSTLLNCSHRIQVVCKTTQYFAGLYRSQCPFPITNVIVTAFVNITKLCIYSDSPIPLQFPSRFTNPDNLFYWCSLRKLKQLKSLELNFYIVNNFSFEVLVHLHELEVLILHCYSGDDESLFHNLSFLPKLRHLTVLKTYCNKDLQTYLPKMHQLEQLELFLKAPGDWNFKQLLVCVKSMDKGALRKFTWIVREVCLIETFFGDNCQELLNMEHEVTLASIRTALKQFFLQVSVDICIESDYFTRRKKYFKTCVKCDSNFSEF</sequence>
<accession>A0A834MN82</accession>
<evidence type="ECO:0000259" key="1">
    <source>
        <dbReference type="SMART" id="SM00256"/>
    </source>
</evidence>
<dbReference type="Proteomes" id="UP000625711">
    <property type="component" value="Unassembled WGS sequence"/>
</dbReference>
<name>A0A834MN82_RHYFE</name>
<dbReference type="SUPFAM" id="SSF52047">
    <property type="entry name" value="RNI-like"/>
    <property type="match status" value="1"/>
</dbReference>
<reference evidence="2" key="1">
    <citation type="submission" date="2020-08" db="EMBL/GenBank/DDBJ databases">
        <title>Genome sequencing and assembly of the red palm weevil Rhynchophorus ferrugineus.</title>
        <authorList>
            <person name="Dias G.B."/>
            <person name="Bergman C.M."/>
            <person name="Manee M."/>
        </authorList>
    </citation>
    <scope>NUCLEOTIDE SEQUENCE</scope>
    <source>
        <strain evidence="2">AA-2017</strain>
        <tissue evidence="2">Whole larva</tissue>
    </source>
</reference>
<feature type="domain" description="F-box" evidence="1">
    <location>
        <begin position="10"/>
        <end position="49"/>
    </location>
</feature>
<dbReference type="InterPro" id="IPR032675">
    <property type="entry name" value="LRR_dom_sf"/>
</dbReference>